<keyword evidence="1" id="KW-0147">Chitin-binding</keyword>
<dbReference type="SMART" id="SM00494">
    <property type="entry name" value="ChtBD2"/>
    <property type="match status" value="2"/>
</dbReference>
<dbReference type="GO" id="GO:0005576">
    <property type="term" value="C:extracellular region"/>
    <property type="evidence" value="ECO:0007669"/>
    <property type="project" value="InterPro"/>
</dbReference>
<keyword evidence="5" id="KW-0325">Glycoprotein</keyword>
<feature type="domain" description="Chitin-binding type-2" evidence="6">
    <location>
        <begin position="103"/>
        <end position="173"/>
    </location>
</feature>
<evidence type="ECO:0000256" key="3">
    <source>
        <dbReference type="ARBA" id="ARBA00022737"/>
    </source>
</evidence>
<dbReference type="InterPro" id="IPR002557">
    <property type="entry name" value="Chitin-bd_dom"/>
</dbReference>
<evidence type="ECO:0000256" key="5">
    <source>
        <dbReference type="ARBA" id="ARBA00023180"/>
    </source>
</evidence>
<organism evidence="7">
    <name type="scientific">Notodromas monacha</name>
    <dbReference type="NCBI Taxonomy" id="399045"/>
    <lineage>
        <taxon>Eukaryota</taxon>
        <taxon>Metazoa</taxon>
        <taxon>Ecdysozoa</taxon>
        <taxon>Arthropoda</taxon>
        <taxon>Crustacea</taxon>
        <taxon>Oligostraca</taxon>
        <taxon>Ostracoda</taxon>
        <taxon>Podocopa</taxon>
        <taxon>Podocopida</taxon>
        <taxon>Cypridocopina</taxon>
        <taxon>Cypridoidea</taxon>
        <taxon>Cyprididae</taxon>
        <taxon>Notodromas</taxon>
    </lineage>
</organism>
<dbReference type="EMBL" id="OA887992">
    <property type="protein sequence ID" value="CAD7283726.1"/>
    <property type="molecule type" value="Genomic_DNA"/>
</dbReference>
<keyword evidence="3" id="KW-0677">Repeat</keyword>
<evidence type="ECO:0000256" key="2">
    <source>
        <dbReference type="ARBA" id="ARBA00022729"/>
    </source>
</evidence>
<dbReference type="AlphaFoldDB" id="A0A7R9GKG3"/>
<dbReference type="PANTHER" id="PTHR23301:SF110">
    <property type="entry name" value="LD43683P-RELATED"/>
    <property type="match status" value="1"/>
</dbReference>
<name>A0A7R9GKG3_9CRUS</name>
<dbReference type="Proteomes" id="UP000678499">
    <property type="component" value="Unassembled WGS sequence"/>
</dbReference>
<evidence type="ECO:0000256" key="1">
    <source>
        <dbReference type="ARBA" id="ARBA00022669"/>
    </source>
</evidence>
<keyword evidence="8" id="KW-1185">Reference proteome</keyword>
<dbReference type="Pfam" id="PF01607">
    <property type="entry name" value="CBM_14"/>
    <property type="match status" value="2"/>
</dbReference>
<gene>
    <name evidence="7" type="ORF">NMOB1V02_LOCUS11338</name>
</gene>
<evidence type="ECO:0000259" key="6">
    <source>
        <dbReference type="PROSITE" id="PS50940"/>
    </source>
</evidence>
<feature type="domain" description="Chitin-binding type-2" evidence="6">
    <location>
        <begin position="35"/>
        <end position="95"/>
    </location>
</feature>
<dbReference type="InterPro" id="IPR036508">
    <property type="entry name" value="Chitin-bd_dom_sf"/>
</dbReference>
<feature type="non-terminal residue" evidence="7">
    <location>
        <position position="1"/>
    </location>
</feature>
<evidence type="ECO:0000256" key="4">
    <source>
        <dbReference type="ARBA" id="ARBA00023157"/>
    </source>
</evidence>
<dbReference type="SUPFAM" id="SSF57625">
    <property type="entry name" value="Invertebrate chitin-binding proteins"/>
    <property type="match status" value="2"/>
</dbReference>
<keyword evidence="2" id="KW-0732">Signal</keyword>
<dbReference type="PROSITE" id="PS50940">
    <property type="entry name" value="CHIT_BIND_II"/>
    <property type="match status" value="2"/>
</dbReference>
<dbReference type="OrthoDB" id="439917at2759"/>
<dbReference type="EMBL" id="CAJPEX010005955">
    <property type="protein sequence ID" value="CAG0923878.1"/>
    <property type="molecule type" value="Genomic_DNA"/>
</dbReference>
<protein>
    <recommendedName>
        <fullName evidence="6">Chitin-binding type-2 domain-containing protein</fullName>
    </recommendedName>
</protein>
<dbReference type="InterPro" id="IPR051940">
    <property type="entry name" value="Chitin_bind-dev_reg"/>
</dbReference>
<reference evidence="7" key="1">
    <citation type="submission" date="2020-11" db="EMBL/GenBank/DDBJ databases">
        <authorList>
            <person name="Tran Van P."/>
        </authorList>
    </citation>
    <scope>NUCLEOTIDE SEQUENCE</scope>
</reference>
<evidence type="ECO:0000313" key="7">
    <source>
        <dbReference type="EMBL" id="CAD7283726.1"/>
    </source>
</evidence>
<dbReference type="GO" id="GO:0008061">
    <property type="term" value="F:chitin binding"/>
    <property type="evidence" value="ECO:0007669"/>
    <property type="project" value="UniProtKB-KW"/>
</dbReference>
<dbReference type="Gene3D" id="2.170.140.10">
    <property type="entry name" value="Chitin binding domain"/>
    <property type="match status" value="2"/>
</dbReference>
<evidence type="ECO:0000313" key="8">
    <source>
        <dbReference type="Proteomes" id="UP000678499"/>
    </source>
</evidence>
<sequence length="229" mass="25858">FDTKRAFHGTKCDEPFNKVNCGNRTRLQEPQESEDGVCPRQNGRYEHQDPTVCDQYVECTDGTWNLLNCSPPLHYSSKIGQCTWPSEAKRKGCKTKKKRLPDGFECPDVDTSTLPGAAPKNPNPTFSHNTSCTQFYVCIGGVEPRLNVCNADLVYNIDTGTCDTYLNVPECFRGRRAGSLYNEESEESSPSTSNRDHGVIFSLKRISVRVCETRRNEVDRFQEDSKNPK</sequence>
<dbReference type="PANTHER" id="PTHR23301">
    <property type="entry name" value="CHITIN BINDING PERITROPHIN-A"/>
    <property type="match status" value="1"/>
</dbReference>
<proteinExistence type="predicted"/>
<keyword evidence="4" id="KW-1015">Disulfide bond</keyword>
<accession>A0A7R9GKG3</accession>